<proteinExistence type="predicted"/>
<sequence length="276" mass="28073">MNGSTGVRGTPHELALLGGGPRAAVTVAVVALHLRGAVEAGAPGTLQAVDGDAARALPVLPPPGVPLDTAVTDGAVTNGQLHDGQEAQGPATDGPVADGTVADAPVTVGRVADGLVAGGTGPAGPVDGELRARYLESAVYACLAEPSGIRELVRHPDVRWALAEVRVGLAEAGMLRYPLRLGPTAAARRRLRVLRTAFPVPANRRGLSDRDRLLAVALHGEAALRVLVPRFALRAGLTDRVRITEKDMLRHWPRGGSGGAGHTYCGGGGCGGGGSE</sequence>
<dbReference type="EMBL" id="JACJIE010000001">
    <property type="protein sequence ID" value="MBA8942328.1"/>
    <property type="molecule type" value="Genomic_DNA"/>
</dbReference>
<dbReference type="RefSeq" id="WP_233452400.1">
    <property type="nucleotide sequence ID" value="NZ_BMSU01000005.1"/>
</dbReference>
<evidence type="ECO:0000313" key="3">
    <source>
        <dbReference type="Proteomes" id="UP000530412"/>
    </source>
</evidence>
<evidence type="ECO:0000313" key="2">
    <source>
        <dbReference type="EMBL" id="MBA8942328.1"/>
    </source>
</evidence>
<gene>
    <name evidence="2" type="ORF">FHS33_000717</name>
</gene>
<evidence type="ECO:0008006" key="4">
    <source>
        <dbReference type="Google" id="ProtNLM"/>
    </source>
</evidence>
<dbReference type="Proteomes" id="UP000530412">
    <property type="component" value="Unassembled WGS sequence"/>
</dbReference>
<evidence type="ECO:0000256" key="1">
    <source>
        <dbReference type="SAM" id="MobiDB-lite"/>
    </source>
</evidence>
<name>A0AA40S9M6_9ACTN</name>
<accession>A0AA40S9M6</accession>
<comment type="caution">
    <text evidence="2">The sequence shown here is derived from an EMBL/GenBank/DDBJ whole genome shotgun (WGS) entry which is preliminary data.</text>
</comment>
<dbReference type="AlphaFoldDB" id="A0AA40S9M6"/>
<organism evidence="2 3">
    <name type="scientific">Streptomyces calvus</name>
    <dbReference type="NCBI Taxonomy" id="67282"/>
    <lineage>
        <taxon>Bacteria</taxon>
        <taxon>Bacillati</taxon>
        <taxon>Actinomycetota</taxon>
        <taxon>Actinomycetes</taxon>
        <taxon>Kitasatosporales</taxon>
        <taxon>Streptomycetaceae</taxon>
        <taxon>Streptomyces</taxon>
    </lineage>
</organism>
<feature type="region of interest" description="Disordered" evidence="1">
    <location>
        <begin position="64"/>
        <end position="101"/>
    </location>
</feature>
<reference evidence="2 3" key="1">
    <citation type="submission" date="2020-08" db="EMBL/GenBank/DDBJ databases">
        <title>Genomic Encyclopedia of Type Strains, Phase III (KMG-III): the genomes of soil and plant-associated and newly described type strains.</title>
        <authorList>
            <person name="Whitman W."/>
        </authorList>
    </citation>
    <scope>NUCLEOTIDE SEQUENCE [LARGE SCALE GENOMIC DNA]</scope>
    <source>
        <strain evidence="2 3">CECT 3271</strain>
    </source>
</reference>
<protein>
    <recommendedName>
        <fullName evidence="4">TIGR04222 domain-containing membrane protein</fullName>
    </recommendedName>
</protein>